<name>A0A8C1CRL7_CYPCA</name>
<evidence type="ECO:0000259" key="6">
    <source>
        <dbReference type="PROSITE" id="PS50850"/>
    </source>
</evidence>
<reference evidence="7" key="1">
    <citation type="submission" date="2025-08" db="UniProtKB">
        <authorList>
            <consortium name="Ensembl"/>
        </authorList>
    </citation>
    <scope>IDENTIFICATION</scope>
</reference>
<evidence type="ECO:0000313" key="8">
    <source>
        <dbReference type="Proteomes" id="UP001108240"/>
    </source>
</evidence>
<dbReference type="GeneTree" id="ENSGT00940000159976"/>
<keyword evidence="8" id="KW-1185">Reference proteome</keyword>
<feature type="transmembrane region" description="Helical" evidence="5">
    <location>
        <begin position="281"/>
        <end position="299"/>
    </location>
</feature>
<dbReference type="InterPro" id="IPR020846">
    <property type="entry name" value="MFS_dom"/>
</dbReference>
<feature type="transmembrane region" description="Helical" evidence="5">
    <location>
        <begin position="94"/>
        <end position="115"/>
    </location>
</feature>
<dbReference type="PROSITE" id="PS50850">
    <property type="entry name" value="MFS"/>
    <property type="match status" value="1"/>
</dbReference>
<feature type="transmembrane region" description="Helical" evidence="5">
    <location>
        <begin position="242"/>
        <end position="261"/>
    </location>
</feature>
<sequence length="470" mass="51678">MEDSPDENTALIKNKPAQIRHGRLFLAVFSAVLGNFTFGFALVFPSPVIPQLQKGEDPRLQMDIHQISWFGSVFTLGAAFGGISAMVLNDRVGGKISIMLSGVPSVVGLLVMGAAQNFWMLLWARFLTGIAGGITAGSIPVYVSEISHLLALYALGLVLPWRWLAVAGEIPVVIMIILLCFMPTSPRYHVMKGNRAKAVKSLEWLRGPSSDYLTEFNKIERSINSQGAKWSDLKKPLYYKPILISVFMRFLQQMTGITPILVYLEPIFHMTAISLELKYDAALVGVVRLMSVVIAASLMDKAGRKALLFTSGFLMYIATLSMTMYTHKTPCSHGNLTVTEGLKSTYGGSTGPAFDPITLITLISSMFMCWGPITLLLMSEILPLGARGVASGLCVGVSWITAFILTQLFMHVVEAYGLFAPFLFFCVVSVVNIIFTAKCVPETKGRTLEEIKNYFRTGRTFTILDLNVVR</sequence>
<dbReference type="InterPro" id="IPR005828">
    <property type="entry name" value="MFS_sugar_transport-like"/>
</dbReference>
<dbReference type="Ensembl" id="ENSCCRT00000056311.2">
    <property type="protein sequence ID" value="ENSCCRP00000051954.2"/>
    <property type="gene ID" value="ENSCCRG00000033524.2"/>
</dbReference>
<feature type="transmembrane region" description="Helical" evidence="5">
    <location>
        <begin position="416"/>
        <end position="437"/>
    </location>
</feature>
<feature type="transmembrane region" description="Helical" evidence="5">
    <location>
        <begin position="24"/>
        <end position="46"/>
    </location>
</feature>
<dbReference type="PANTHER" id="PTHR48021:SF59">
    <property type="entry name" value="SOLUTE CARRIER FAMILY 2, FACILITATED GLUCOSE TRANSPORTER MEMBER 6"/>
    <property type="match status" value="1"/>
</dbReference>
<organism evidence="7 8">
    <name type="scientific">Cyprinus carpio carpio</name>
    <dbReference type="NCBI Taxonomy" id="630221"/>
    <lineage>
        <taxon>Eukaryota</taxon>
        <taxon>Metazoa</taxon>
        <taxon>Chordata</taxon>
        <taxon>Craniata</taxon>
        <taxon>Vertebrata</taxon>
        <taxon>Euteleostomi</taxon>
        <taxon>Actinopterygii</taxon>
        <taxon>Neopterygii</taxon>
        <taxon>Teleostei</taxon>
        <taxon>Ostariophysi</taxon>
        <taxon>Cypriniformes</taxon>
        <taxon>Cyprinidae</taxon>
        <taxon>Cyprininae</taxon>
        <taxon>Cyprinus</taxon>
    </lineage>
</organism>
<proteinExistence type="predicted"/>
<feature type="transmembrane region" description="Helical" evidence="5">
    <location>
        <begin position="67"/>
        <end position="88"/>
    </location>
</feature>
<evidence type="ECO:0000256" key="5">
    <source>
        <dbReference type="SAM" id="Phobius"/>
    </source>
</evidence>
<dbReference type="Gene3D" id="1.20.1250.20">
    <property type="entry name" value="MFS general substrate transporter like domains"/>
    <property type="match status" value="1"/>
</dbReference>
<dbReference type="InterPro" id="IPR036259">
    <property type="entry name" value="MFS_trans_sf"/>
</dbReference>
<feature type="transmembrane region" description="Helical" evidence="5">
    <location>
        <begin position="389"/>
        <end position="410"/>
    </location>
</feature>
<evidence type="ECO:0000256" key="1">
    <source>
        <dbReference type="ARBA" id="ARBA00004141"/>
    </source>
</evidence>
<dbReference type="PANTHER" id="PTHR48021">
    <property type="match status" value="1"/>
</dbReference>
<reference evidence="7" key="2">
    <citation type="submission" date="2025-09" db="UniProtKB">
        <authorList>
            <consortium name="Ensembl"/>
        </authorList>
    </citation>
    <scope>IDENTIFICATION</scope>
</reference>
<feature type="transmembrane region" description="Helical" evidence="5">
    <location>
        <begin position="122"/>
        <end position="143"/>
    </location>
</feature>
<dbReference type="PRINTS" id="PR00171">
    <property type="entry name" value="SUGRTRNSPORT"/>
</dbReference>
<dbReference type="InterPro" id="IPR050549">
    <property type="entry name" value="MFS_Trehalose_Transporter"/>
</dbReference>
<dbReference type="Pfam" id="PF00083">
    <property type="entry name" value="Sugar_tr"/>
    <property type="match status" value="2"/>
</dbReference>
<evidence type="ECO:0000256" key="2">
    <source>
        <dbReference type="ARBA" id="ARBA00022692"/>
    </source>
</evidence>
<keyword evidence="2 5" id="KW-0812">Transmembrane</keyword>
<dbReference type="SUPFAM" id="SSF103473">
    <property type="entry name" value="MFS general substrate transporter"/>
    <property type="match status" value="1"/>
</dbReference>
<accession>A0A8C1CRL7</accession>
<comment type="subcellular location">
    <subcellularLocation>
        <location evidence="1">Membrane</location>
        <topology evidence="1">Multi-pass membrane protein</topology>
    </subcellularLocation>
</comment>
<feature type="transmembrane region" description="Helical" evidence="5">
    <location>
        <begin position="357"/>
        <end position="377"/>
    </location>
</feature>
<keyword evidence="4 5" id="KW-0472">Membrane</keyword>
<feature type="transmembrane region" description="Helical" evidence="5">
    <location>
        <begin position="163"/>
        <end position="182"/>
    </location>
</feature>
<evidence type="ECO:0000313" key="7">
    <source>
        <dbReference type="Ensembl" id="ENSCCRP00000051954.2"/>
    </source>
</evidence>
<dbReference type="InterPro" id="IPR003663">
    <property type="entry name" value="Sugar/inositol_transpt"/>
</dbReference>
<evidence type="ECO:0000256" key="3">
    <source>
        <dbReference type="ARBA" id="ARBA00022989"/>
    </source>
</evidence>
<evidence type="ECO:0000256" key="4">
    <source>
        <dbReference type="ARBA" id="ARBA00023136"/>
    </source>
</evidence>
<feature type="transmembrane region" description="Helical" evidence="5">
    <location>
        <begin position="306"/>
        <end position="325"/>
    </location>
</feature>
<dbReference type="GO" id="GO:0016020">
    <property type="term" value="C:membrane"/>
    <property type="evidence" value="ECO:0007669"/>
    <property type="project" value="UniProtKB-SubCell"/>
</dbReference>
<dbReference type="AlphaFoldDB" id="A0A8C1CRL7"/>
<dbReference type="GO" id="GO:0022857">
    <property type="term" value="F:transmembrane transporter activity"/>
    <property type="evidence" value="ECO:0007669"/>
    <property type="project" value="InterPro"/>
</dbReference>
<dbReference type="Proteomes" id="UP001108240">
    <property type="component" value="Unplaced"/>
</dbReference>
<keyword evidence="3 5" id="KW-1133">Transmembrane helix</keyword>
<feature type="domain" description="Major facilitator superfamily (MFS) profile" evidence="6">
    <location>
        <begin position="27"/>
        <end position="444"/>
    </location>
</feature>
<protein>
    <submittedName>
        <fullName evidence="7">Solute carrier family 2 member 6</fullName>
    </submittedName>
</protein>